<protein>
    <submittedName>
        <fullName evidence="1">Uncharacterized protein</fullName>
    </submittedName>
</protein>
<proteinExistence type="predicted"/>
<dbReference type="Proteomes" id="UP000663671">
    <property type="component" value="Chromosome 1"/>
</dbReference>
<accession>A0A8A1MEU1</accession>
<dbReference type="VEuPathDB" id="FungiDB:I7I51_00099"/>
<name>A0A8A1MEU1_AJECA</name>
<dbReference type="EMBL" id="CP069114">
    <property type="protein sequence ID" value="QSS63042.1"/>
    <property type="molecule type" value="Genomic_DNA"/>
</dbReference>
<evidence type="ECO:0000313" key="2">
    <source>
        <dbReference type="Proteomes" id="UP000663671"/>
    </source>
</evidence>
<organism evidence="1 2">
    <name type="scientific">Ajellomyces capsulatus</name>
    <name type="common">Darling's disease fungus</name>
    <name type="synonym">Histoplasma capsulatum</name>
    <dbReference type="NCBI Taxonomy" id="5037"/>
    <lineage>
        <taxon>Eukaryota</taxon>
        <taxon>Fungi</taxon>
        <taxon>Dikarya</taxon>
        <taxon>Ascomycota</taxon>
        <taxon>Pezizomycotina</taxon>
        <taxon>Eurotiomycetes</taxon>
        <taxon>Eurotiomycetidae</taxon>
        <taxon>Onygenales</taxon>
        <taxon>Ajellomycetaceae</taxon>
        <taxon>Histoplasma</taxon>
    </lineage>
</organism>
<sequence>MPENSGWVTFCAAGTLKAFQGSKRSCKGFFLANEHLHFNLHLCQSDDDISIICFRMISQPSYLDDSSEKSRRLFDICHSAIALVICMTSSLMVWHRNAQASGNT</sequence>
<dbReference type="AlphaFoldDB" id="A0A8A1MEU1"/>
<evidence type="ECO:0000313" key="1">
    <source>
        <dbReference type="EMBL" id="QSS63042.1"/>
    </source>
</evidence>
<gene>
    <name evidence="1" type="ORF">I7I51_00099</name>
</gene>
<reference evidence="1" key="1">
    <citation type="submission" date="2021-01" db="EMBL/GenBank/DDBJ databases">
        <title>Chromosome-level genome assembly of a human fungal pathogen reveals clustering of transcriptionally co-regulated genes.</title>
        <authorList>
            <person name="Voorhies M."/>
            <person name="Cohen S."/>
            <person name="Shea T.P."/>
            <person name="Petrus S."/>
            <person name="Munoz J.F."/>
            <person name="Poplawski S."/>
            <person name="Goldman W.E."/>
            <person name="Michael T."/>
            <person name="Cuomo C.A."/>
            <person name="Sil A."/>
            <person name="Beyhan S."/>
        </authorList>
    </citation>
    <scope>NUCLEOTIDE SEQUENCE</scope>
    <source>
        <strain evidence="1">WU24</strain>
    </source>
</reference>